<keyword evidence="7 9" id="KW-0472">Membrane</keyword>
<dbReference type="RefSeq" id="WP_085936437.1">
    <property type="nucleotide sequence ID" value="NZ_FUWJ01000008.1"/>
</dbReference>
<keyword evidence="6 9" id="KW-1133">Transmembrane helix</keyword>
<dbReference type="InterPro" id="IPR001851">
    <property type="entry name" value="ABC_transp_permease"/>
</dbReference>
<gene>
    <name evidence="10" type="ORF">SAMN02745126_04705</name>
</gene>
<dbReference type="Pfam" id="PF02653">
    <property type="entry name" value="BPD_transp_2"/>
    <property type="match status" value="1"/>
</dbReference>
<evidence type="ECO:0000256" key="3">
    <source>
        <dbReference type="ARBA" id="ARBA00022475"/>
    </source>
</evidence>
<feature type="transmembrane region" description="Helical" evidence="9">
    <location>
        <begin position="197"/>
        <end position="218"/>
    </location>
</feature>
<reference evidence="11" key="1">
    <citation type="submission" date="2017-02" db="EMBL/GenBank/DDBJ databases">
        <authorList>
            <person name="Varghese N."/>
            <person name="Submissions S."/>
        </authorList>
    </citation>
    <scope>NUCLEOTIDE SEQUENCE [LARGE SCALE GENOMIC DNA]</scope>
    <source>
        <strain evidence="11">ATCC 27094</strain>
    </source>
</reference>
<sequence length="292" mass="30738">MVDPLAVLNAVVAGVLLGGFYAAVALGIAIAFGMLDIPNLAHPAFVVVGAFATWLLNSHFGIDPVLAGFLMAPLFFLLGLALYRLYHICFERRGEASLQGLAFFFGVLFITEVGLVLSAGADYRSVSAPYIGASLSFAGMVLPGRMLVPFVVSIAMIGLLHRFLARSFTGRAILAVSQDQTALRLMGVSPIRIKTLAFGLANATASIAGALLIIVEPVEPSIGRDFIGRAFAVVVLGGMGSFYGMLLASLILGITESLVSDMWNPSWAPAIAFGFLLPTLAFRSGGLLGRKL</sequence>
<dbReference type="PANTHER" id="PTHR11795:SF445">
    <property type="entry name" value="AMINO ACID ABC TRANSPORTER PERMEASE PROTEIN"/>
    <property type="match status" value="1"/>
</dbReference>
<dbReference type="OrthoDB" id="9778908at2"/>
<dbReference type="STRING" id="225324.SAMN02745126_04705"/>
<evidence type="ECO:0000256" key="8">
    <source>
        <dbReference type="ARBA" id="ARBA00037998"/>
    </source>
</evidence>
<feature type="transmembrane region" description="Helical" evidence="9">
    <location>
        <begin position="98"/>
        <end position="117"/>
    </location>
</feature>
<dbReference type="EMBL" id="FUWJ01000008">
    <property type="protein sequence ID" value="SKA27797.1"/>
    <property type="molecule type" value="Genomic_DNA"/>
</dbReference>
<feature type="transmembrane region" description="Helical" evidence="9">
    <location>
        <begin position="40"/>
        <end position="60"/>
    </location>
</feature>
<evidence type="ECO:0000256" key="1">
    <source>
        <dbReference type="ARBA" id="ARBA00004651"/>
    </source>
</evidence>
<evidence type="ECO:0000256" key="2">
    <source>
        <dbReference type="ARBA" id="ARBA00022448"/>
    </source>
</evidence>
<dbReference type="GO" id="GO:0022857">
    <property type="term" value="F:transmembrane transporter activity"/>
    <property type="evidence" value="ECO:0007669"/>
    <property type="project" value="InterPro"/>
</dbReference>
<dbReference type="InterPro" id="IPR052157">
    <property type="entry name" value="BCAA_transport_permease"/>
</dbReference>
<feature type="transmembrane region" description="Helical" evidence="9">
    <location>
        <begin position="267"/>
        <end position="288"/>
    </location>
</feature>
<keyword evidence="11" id="KW-1185">Reference proteome</keyword>
<dbReference type="AlphaFoldDB" id="A0A1T4SHZ1"/>
<dbReference type="CDD" id="cd06582">
    <property type="entry name" value="TM_PBP1_LivH_like"/>
    <property type="match status" value="1"/>
</dbReference>
<feature type="transmembrane region" description="Helical" evidence="9">
    <location>
        <begin position="6"/>
        <end position="33"/>
    </location>
</feature>
<feature type="transmembrane region" description="Helical" evidence="9">
    <location>
        <begin position="230"/>
        <end position="255"/>
    </location>
</feature>
<evidence type="ECO:0000256" key="4">
    <source>
        <dbReference type="ARBA" id="ARBA00022692"/>
    </source>
</evidence>
<evidence type="ECO:0000256" key="7">
    <source>
        <dbReference type="ARBA" id="ARBA00023136"/>
    </source>
</evidence>
<organism evidence="10 11">
    <name type="scientific">Enhydrobacter aerosaccus</name>
    <dbReference type="NCBI Taxonomy" id="225324"/>
    <lineage>
        <taxon>Bacteria</taxon>
        <taxon>Pseudomonadati</taxon>
        <taxon>Pseudomonadota</taxon>
        <taxon>Alphaproteobacteria</taxon>
        <taxon>Hyphomicrobiales</taxon>
        <taxon>Enhydrobacter</taxon>
    </lineage>
</organism>
<name>A0A1T4SHZ1_9HYPH</name>
<evidence type="ECO:0000256" key="9">
    <source>
        <dbReference type="SAM" id="Phobius"/>
    </source>
</evidence>
<dbReference type="Proteomes" id="UP000190092">
    <property type="component" value="Unassembled WGS sequence"/>
</dbReference>
<comment type="subcellular location">
    <subcellularLocation>
        <location evidence="1">Cell membrane</location>
        <topology evidence="1">Multi-pass membrane protein</topology>
    </subcellularLocation>
</comment>
<evidence type="ECO:0000313" key="11">
    <source>
        <dbReference type="Proteomes" id="UP000190092"/>
    </source>
</evidence>
<evidence type="ECO:0000256" key="5">
    <source>
        <dbReference type="ARBA" id="ARBA00022970"/>
    </source>
</evidence>
<dbReference type="PANTHER" id="PTHR11795">
    <property type="entry name" value="BRANCHED-CHAIN AMINO ACID TRANSPORT SYSTEM PERMEASE PROTEIN LIVH"/>
    <property type="match status" value="1"/>
</dbReference>
<accession>A0A1T4SHZ1</accession>
<feature type="transmembrane region" description="Helical" evidence="9">
    <location>
        <begin position="66"/>
        <end position="86"/>
    </location>
</feature>
<comment type="similarity">
    <text evidence="8">Belongs to the binding-protein-dependent transport system permease family. LivHM subfamily.</text>
</comment>
<keyword evidence="4 9" id="KW-0812">Transmembrane</keyword>
<keyword evidence="5" id="KW-0029">Amino-acid transport</keyword>
<feature type="transmembrane region" description="Helical" evidence="9">
    <location>
        <begin position="137"/>
        <end position="160"/>
    </location>
</feature>
<keyword evidence="2" id="KW-0813">Transport</keyword>
<proteinExistence type="inferred from homology"/>
<dbReference type="GO" id="GO:0006865">
    <property type="term" value="P:amino acid transport"/>
    <property type="evidence" value="ECO:0007669"/>
    <property type="project" value="UniProtKB-KW"/>
</dbReference>
<keyword evidence="3" id="KW-1003">Cell membrane</keyword>
<dbReference type="GO" id="GO:0005886">
    <property type="term" value="C:plasma membrane"/>
    <property type="evidence" value="ECO:0007669"/>
    <property type="project" value="UniProtKB-SubCell"/>
</dbReference>
<evidence type="ECO:0000313" key="10">
    <source>
        <dbReference type="EMBL" id="SKA27797.1"/>
    </source>
</evidence>
<protein>
    <submittedName>
        <fullName evidence="10">Branched-chain amino acid transport system permease protein</fullName>
    </submittedName>
</protein>
<evidence type="ECO:0000256" key="6">
    <source>
        <dbReference type="ARBA" id="ARBA00022989"/>
    </source>
</evidence>